<evidence type="ECO:0000256" key="1">
    <source>
        <dbReference type="ARBA" id="ARBA00022741"/>
    </source>
</evidence>
<evidence type="ECO:0000256" key="3">
    <source>
        <dbReference type="ARBA" id="ARBA00022806"/>
    </source>
</evidence>
<dbReference type="SUPFAM" id="SSF52540">
    <property type="entry name" value="P-loop containing nucleoside triphosphate hydrolases"/>
    <property type="match status" value="1"/>
</dbReference>
<dbReference type="GO" id="GO:0003724">
    <property type="term" value="F:RNA helicase activity"/>
    <property type="evidence" value="ECO:0007669"/>
    <property type="project" value="InterPro"/>
</dbReference>
<comment type="similarity">
    <text evidence="5">Belongs to the DEAD box helicase family.</text>
</comment>
<dbReference type="Pfam" id="PF00271">
    <property type="entry name" value="Helicase_C"/>
    <property type="match status" value="1"/>
</dbReference>
<evidence type="ECO:0000256" key="4">
    <source>
        <dbReference type="ARBA" id="ARBA00022840"/>
    </source>
</evidence>
<dbReference type="GO" id="GO:0003676">
    <property type="term" value="F:nucleic acid binding"/>
    <property type="evidence" value="ECO:0007669"/>
    <property type="project" value="InterPro"/>
</dbReference>
<dbReference type="PROSITE" id="PS51194">
    <property type="entry name" value="HELICASE_CTER"/>
    <property type="match status" value="1"/>
</dbReference>
<dbReference type="CDD" id="cd00268">
    <property type="entry name" value="DEADc"/>
    <property type="match status" value="1"/>
</dbReference>
<dbReference type="PANTHER" id="PTHR47959">
    <property type="entry name" value="ATP-DEPENDENT RNA HELICASE RHLE-RELATED"/>
    <property type="match status" value="1"/>
</dbReference>
<dbReference type="SMART" id="SM00487">
    <property type="entry name" value="DEXDc"/>
    <property type="match status" value="1"/>
</dbReference>
<name>A0A1J4RNH3_9BACT</name>
<feature type="short sequence motif" description="Q motif" evidence="6">
    <location>
        <begin position="39"/>
        <end position="67"/>
    </location>
</feature>
<dbReference type="InterPro" id="IPR014014">
    <property type="entry name" value="RNA_helicase_DEAD_Q_motif"/>
</dbReference>
<evidence type="ECO:0000313" key="11">
    <source>
        <dbReference type="Proteomes" id="UP000183144"/>
    </source>
</evidence>
<evidence type="ECO:0000259" key="7">
    <source>
        <dbReference type="PROSITE" id="PS51192"/>
    </source>
</evidence>
<dbReference type="InterPro" id="IPR011545">
    <property type="entry name" value="DEAD/DEAH_box_helicase_dom"/>
</dbReference>
<feature type="domain" description="DEAD-box RNA helicase Q" evidence="9">
    <location>
        <begin position="39"/>
        <end position="67"/>
    </location>
</feature>
<evidence type="ECO:0000259" key="8">
    <source>
        <dbReference type="PROSITE" id="PS51194"/>
    </source>
</evidence>
<dbReference type="Proteomes" id="UP000183144">
    <property type="component" value="Unassembled WGS sequence"/>
</dbReference>
<dbReference type="InterPro" id="IPR044742">
    <property type="entry name" value="DEAD/DEAH_RhlB"/>
</dbReference>
<keyword evidence="3" id="KW-0347">Helicase</keyword>
<dbReference type="InterPro" id="IPR014001">
    <property type="entry name" value="Helicase_ATP-bd"/>
</dbReference>
<accession>A0A1J4RNH3</accession>
<feature type="domain" description="Helicase ATP-binding" evidence="7">
    <location>
        <begin position="70"/>
        <end position="239"/>
    </location>
</feature>
<keyword evidence="4" id="KW-0067">ATP-binding</keyword>
<dbReference type="CDD" id="cd18787">
    <property type="entry name" value="SF2_C_DEAD"/>
    <property type="match status" value="1"/>
</dbReference>
<dbReference type="GO" id="GO:0016787">
    <property type="term" value="F:hydrolase activity"/>
    <property type="evidence" value="ECO:0007669"/>
    <property type="project" value="UniProtKB-KW"/>
</dbReference>
<dbReference type="Pfam" id="PF00270">
    <property type="entry name" value="DEAD"/>
    <property type="match status" value="1"/>
</dbReference>
<evidence type="ECO:0000256" key="2">
    <source>
        <dbReference type="ARBA" id="ARBA00022801"/>
    </source>
</evidence>
<evidence type="ECO:0008006" key="12">
    <source>
        <dbReference type="Google" id="ProtNLM"/>
    </source>
</evidence>
<evidence type="ECO:0000256" key="5">
    <source>
        <dbReference type="ARBA" id="ARBA00038437"/>
    </source>
</evidence>
<dbReference type="AlphaFoldDB" id="A0A1J4RNH3"/>
<evidence type="ECO:0000259" key="9">
    <source>
        <dbReference type="PROSITE" id="PS51195"/>
    </source>
</evidence>
<dbReference type="InterPro" id="IPR027417">
    <property type="entry name" value="P-loop_NTPase"/>
</dbReference>
<protein>
    <recommendedName>
        <fullName evidence="12">RNA helicase</fullName>
    </recommendedName>
</protein>
<reference evidence="10 11" key="1">
    <citation type="journal article" date="2016" name="Environ. Microbiol.">
        <title>Genomic resolution of a cold subsurface aquifer community provides metabolic insights for novel microbes adapted to high CO concentrations.</title>
        <authorList>
            <person name="Probst A.J."/>
            <person name="Castelle C.J."/>
            <person name="Singh A."/>
            <person name="Brown C.T."/>
            <person name="Anantharaman K."/>
            <person name="Sharon I."/>
            <person name="Hug L.A."/>
            <person name="Burstein D."/>
            <person name="Emerson J.B."/>
            <person name="Thomas B.C."/>
            <person name="Banfield J.F."/>
        </authorList>
    </citation>
    <scope>NUCLEOTIDE SEQUENCE [LARGE SCALE GENOMIC DNA]</scope>
    <source>
        <strain evidence="10">CG1_02_47_37</strain>
    </source>
</reference>
<dbReference type="PROSITE" id="PS51192">
    <property type="entry name" value="HELICASE_ATP_BIND_1"/>
    <property type="match status" value="1"/>
</dbReference>
<dbReference type="SMART" id="SM00490">
    <property type="entry name" value="HELICc"/>
    <property type="match status" value="1"/>
</dbReference>
<keyword evidence="2" id="KW-0378">Hydrolase</keyword>
<dbReference type="STRING" id="1805034.AUJ59_02960"/>
<dbReference type="GO" id="GO:0005829">
    <property type="term" value="C:cytosol"/>
    <property type="evidence" value="ECO:0007669"/>
    <property type="project" value="TreeGrafter"/>
</dbReference>
<comment type="caution">
    <text evidence="10">The sequence shown here is derived from an EMBL/GenBank/DDBJ whole genome shotgun (WGS) entry which is preliminary data.</text>
</comment>
<keyword evidence="1" id="KW-0547">Nucleotide-binding</keyword>
<evidence type="ECO:0000256" key="6">
    <source>
        <dbReference type="PROSITE-ProRule" id="PRU00552"/>
    </source>
</evidence>
<sequence length="380" mass="42812">MFRQRRFNRAGRQPRAFDPSFLIQRAINRPKLQVMAIKNNFADFAVDQRIKLNVKTKGYLIPTPIQDQIIPFIIEGNDVVGIANTGTGKTAAFLIPLIHKVIKNNREKVLVITPTRELAAQIQAEFTDLAKNLGLYSTLCIGGMAMGRQIQRLRQLNHFVIGTPGRLKDLEQRRVLHLSGFTTIVLDEVDRMLDMGFINDVRFLISFLPKIRQSLFFSATIEGRVRDVMAKFLTNPKIVSVKTTDVADNVDQTIVRLAGRNKIDVLHDLLIKPGFDKVLVFGRTKWEMEKLAKTLVERGFKATAIHGNKSQGQRQRALNQFKTGAVKILLATDVAQRGLDIEAVSHVINFDLPETQEDYIHRIGRTGRADKTGIAISLVP</sequence>
<dbReference type="PROSITE" id="PS51195">
    <property type="entry name" value="Q_MOTIF"/>
    <property type="match status" value="1"/>
</dbReference>
<evidence type="ECO:0000313" key="10">
    <source>
        <dbReference type="EMBL" id="OIN88953.1"/>
    </source>
</evidence>
<dbReference type="Gene3D" id="3.40.50.300">
    <property type="entry name" value="P-loop containing nucleotide triphosphate hydrolases"/>
    <property type="match status" value="2"/>
</dbReference>
<feature type="domain" description="Helicase C-terminal" evidence="8">
    <location>
        <begin position="249"/>
        <end position="380"/>
    </location>
</feature>
<organism evidence="10 11">
    <name type="scientific">Candidatus Beckwithbacteria bacterium CG1_02_47_37</name>
    <dbReference type="NCBI Taxonomy" id="1805034"/>
    <lineage>
        <taxon>Bacteria</taxon>
        <taxon>Candidatus Beckwithiibacteriota</taxon>
    </lineage>
</organism>
<gene>
    <name evidence="10" type="ORF">AUJ59_02960</name>
</gene>
<dbReference type="PANTHER" id="PTHR47959:SF13">
    <property type="entry name" value="ATP-DEPENDENT RNA HELICASE RHLE"/>
    <property type="match status" value="1"/>
</dbReference>
<dbReference type="GO" id="GO:0005524">
    <property type="term" value="F:ATP binding"/>
    <property type="evidence" value="ECO:0007669"/>
    <property type="project" value="UniProtKB-KW"/>
</dbReference>
<dbReference type="InterPro" id="IPR050079">
    <property type="entry name" value="DEAD_box_RNA_helicase"/>
</dbReference>
<proteinExistence type="inferred from homology"/>
<dbReference type="InterPro" id="IPR001650">
    <property type="entry name" value="Helicase_C-like"/>
</dbReference>
<dbReference type="EMBL" id="MNUI01000049">
    <property type="protein sequence ID" value="OIN88953.1"/>
    <property type="molecule type" value="Genomic_DNA"/>
</dbReference>